<feature type="signal peptide" evidence="8">
    <location>
        <begin position="1"/>
        <end position="31"/>
    </location>
</feature>
<dbReference type="AlphaFoldDB" id="A0A5B9EF13"/>
<evidence type="ECO:0000256" key="5">
    <source>
        <dbReference type="ARBA" id="ARBA00022729"/>
    </source>
</evidence>
<evidence type="ECO:0000256" key="6">
    <source>
        <dbReference type="ARBA" id="ARBA00023136"/>
    </source>
</evidence>
<dbReference type="InterPro" id="IPR008969">
    <property type="entry name" value="CarboxyPept-like_regulatory"/>
</dbReference>
<dbReference type="InterPro" id="IPR039426">
    <property type="entry name" value="TonB-dep_rcpt-like"/>
</dbReference>
<keyword evidence="3" id="KW-1134">Transmembrane beta strand</keyword>
<dbReference type="SUPFAM" id="SSF49464">
    <property type="entry name" value="Carboxypeptidase regulatory domain-like"/>
    <property type="match status" value="1"/>
</dbReference>
<evidence type="ECO:0000313" key="11">
    <source>
        <dbReference type="Proteomes" id="UP000321820"/>
    </source>
</evidence>
<evidence type="ECO:0000256" key="7">
    <source>
        <dbReference type="ARBA" id="ARBA00023237"/>
    </source>
</evidence>
<organism evidence="10 11">
    <name type="scientific">Terriglobus albidus</name>
    <dbReference type="NCBI Taxonomy" id="1592106"/>
    <lineage>
        <taxon>Bacteria</taxon>
        <taxon>Pseudomonadati</taxon>
        <taxon>Acidobacteriota</taxon>
        <taxon>Terriglobia</taxon>
        <taxon>Terriglobales</taxon>
        <taxon>Acidobacteriaceae</taxon>
        <taxon>Terriglobus</taxon>
    </lineage>
</organism>
<dbReference type="OrthoDB" id="97893at2"/>
<dbReference type="InterPro" id="IPR036942">
    <property type="entry name" value="Beta-barrel_TonB_sf"/>
</dbReference>
<keyword evidence="7" id="KW-0998">Cell outer membrane</keyword>
<dbReference type="Proteomes" id="UP000321820">
    <property type="component" value="Chromosome"/>
</dbReference>
<evidence type="ECO:0000259" key="9">
    <source>
        <dbReference type="Pfam" id="PF25183"/>
    </source>
</evidence>
<name>A0A5B9EF13_9BACT</name>
<dbReference type="PANTHER" id="PTHR30069:SF29">
    <property type="entry name" value="HEMOGLOBIN AND HEMOGLOBIN-HAPTOGLOBIN-BINDING PROTEIN 1-RELATED"/>
    <property type="match status" value="1"/>
</dbReference>
<accession>A0A5B9EF13</accession>
<keyword evidence="4" id="KW-0812">Transmembrane</keyword>
<evidence type="ECO:0000256" key="3">
    <source>
        <dbReference type="ARBA" id="ARBA00022452"/>
    </source>
</evidence>
<dbReference type="Gene3D" id="2.60.40.1120">
    <property type="entry name" value="Carboxypeptidase-like, regulatory domain"/>
    <property type="match status" value="1"/>
</dbReference>
<keyword evidence="5 8" id="KW-0732">Signal</keyword>
<feature type="chain" id="PRO_5022877923" evidence="8">
    <location>
        <begin position="32"/>
        <end position="968"/>
    </location>
</feature>
<dbReference type="Gene3D" id="2.40.170.20">
    <property type="entry name" value="TonB-dependent receptor, beta-barrel domain"/>
    <property type="match status" value="1"/>
</dbReference>
<evidence type="ECO:0000256" key="2">
    <source>
        <dbReference type="ARBA" id="ARBA00022448"/>
    </source>
</evidence>
<keyword evidence="10" id="KW-0675">Receptor</keyword>
<dbReference type="GO" id="GO:0009279">
    <property type="term" value="C:cell outer membrane"/>
    <property type="evidence" value="ECO:0007669"/>
    <property type="project" value="UniProtKB-SubCell"/>
</dbReference>
<evidence type="ECO:0000256" key="1">
    <source>
        <dbReference type="ARBA" id="ARBA00004571"/>
    </source>
</evidence>
<feature type="domain" description="TonB-dependent transporter Oar-like beta-barrel" evidence="9">
    <location>
        <begin position="352"/>
        <end position="879"/>
    </location>
</feature>
<comment type="subcellular location">
    <subcellularLocation>
        <location evidence="1">Cell outer membrane</location>
        <topology evidence="1">Multi-pass membrane protein</topology>
    </subcellularLocation>
</comment>
<dbReference type="SUPFAM" id="SSF56935">
    <property type="entry name" value="Porins"/>
    <property type="match status" value="1"/>
</dbReference>
<dbReference type="Pfam" id="PF25183">
    <property type="entry name" value="OMP_b-brl_4"/>
    <property type="match status" value="2"/>
</dbReference>
<feature type="domain" description="TonB-dependent transporter Oar-like beta-barrel" evidence="9">
    <location>
        <begin position="252"/>
        <end position="328"/>
    </location>
</feature>
<dbReference type="EMBL" id="CP042806">
    <property type="protein sequence ID" value="QEE28646.1"/>
    <property type="molecule type" value="Genomic_DNA"/>
</dbReference>
<sequence length="968" mass="104865">MGEVKTMRTHRVRSVLLAFAMLGPVALTGPAAYGQSQSINGTIRGRVADPSGAAIAGATVTVTNASVGFTRTVTTGNDGYYVLVNLPLGEYTVNITSTGFSPLKVSGVNLNAGTEAVIDGDLKVGTADTAVTVEASIASIDPTNLNVQRTLTQTEIENVPLTSRNPYNFIVFQPGVSGHPNPELGIPRTLNTNGLMDRINYQMDGMVNTEADRTGLRLFPIGNIFVKEVQTVSNSFAPEYGWTTGDVYNVISNSGANDFHGTYQFIKRWVDATAYPLLQNKVTSPTKPNLILEDHSFNFGGPVKKDKLFFFGSYEHVLRGSPAPVTITAANATAIGLAASELVPAPGLLHGTFADVRTDYNINEKNSIFLRYNYFRNSFPFNTQVGGINATSAGVDFKDRAHVFGLQWISTISNSLVNEFRFSVPFRSNTHFAGPSTGKGPAIVISNIAAFNGSSNAGDQYSDKQPSGSENISYVRGPHTIKAGFVLSQLQNRQRLVSFNRYTFATVQAYLNAKNGTDPYGYANYASQTDLNGIGYTSLFYGGYAQDTWQLSPRLTAVYGIRYDRFSSPQANSSALYPDSRKFNVPNTNFAPRLGFSYRATNTTTLKVSAGIFYQQTPTNLWFNALNLDGSNRTSSFTYIGGASGTPGRPAFPTIPASGSGATQNVTTINPNIKNEYTWNVNAQVTQQLTNHISATIGYIMSNGRNLPWMHNINVIPTGATLADGRPIFSAPVNSSTRYDPRFDQVNRVESGANSSFNAMFTNVTMSPMRGMQFNASYTWSHVISDAPEVNTFEQNLGVSNTLNRKFDRGNSSVNRPNAFNLSAVLEPQFNVSNRVGREIANHNMLAILGNISSGDQANILASNATFYFDGSTGSVGRPSFVGRNSARGPSITQIDARYTRTFPKIKDRFAPTFLLEANNLLNSNNVSTLAITQPVNASTGIANGATTTTRTTVLEQRIVQWGAAIRF</sequence>
<dbReference type="PANTHER" id="PTHR30069">
    <property type="entry name" value="TONB-DEPENDENT OUTER MEMBRANE RECEPTOR"/>
    <property type="match status" value="1"/>
</dbReference>
<gene>
    <name evidence="10" type="ORF">FTW19_11930</name>
</gene>
<dbReference type="InterPro" id="IPR057601">
    <property type="entry name" value="Oar-like_b-barrel"/>
</dbReference>
<keyword evidence="2" id="KW-0813">Transport</keyword>
<proteinExistence type="predicted"/>
<protein>
    <submittedName>
        <fullName evidence="10">TonB-dependent receptor</fullName>
    </submittedName>
</protein>
<reference evidence="10 11" key="1">
    <citation type="submission" date="2019-08" db="EMBL/GenBank/DDBJ databases">
        <title>Complete genome sequence of Terriglobus albidus strain ORNL.</title>
        <authorList>
            <person name="Podar M."/>
        </authorList>
    </citation>
    <scope>NUCLEOTIDE SEQUENCE [LARGE SCALE GENOMIC DNA]</scope>
    <source>
        <strain evidence="10 11">ORNL</strain>
    </source>
</reference>
<keyword evidence="6" id="KW-0472">Membrane</keyword>
<dbReference type="GO" id="GO:0015344">
    <property type="term" value="F:siderophore uptake transmembrane transporter activity"/>
    <property type="evidence" value="ECO:0007669"/>
    <property type="project" value="TreeGrafter"/>
</dbReference>
<evidence type="ECO:0000313" key="10">
    <source>
        <dbReference type="EMBL" id="QEE28646.1"/>
    </source>
</evidence>
<dbReference type="GO" id="GO:0044718">
    <property type="term" value="P:siderophore transmembrane transport"/>
    <property type="evidence" value="ECO:0007669"/>
    <property type="project" value="TreeGrafter"/>
</dbReference>
<evidence type="ECO:0000256" key="8">
    <source>
        <dbReference type="SAM" id="SignalP"/>
    </source>
</evidence>
<dbReference type="KEGG" id="talb:FTW19_11930"/>
<evidence type="ECO:0000256" key="4">
    <source>
        <dbReference type="ARBA" id="ARBA00022692"/>
    </source>
</evidence>
<dbReference type="Pfam" id="PF13620">
    <property type="entry name" value="CarboxypepD_reg"/>
    <property type="match status" value="1"/>
</dbReference>
<keyword evidence="11" id="KW-1185">Reference proteome</keyword>